<reference evidence="1 2" key="1">
    <citation type="submission" date="2014-05" db="EMBL/GenBank/DDBJ databases">
        <title>Draft genome sequence of a rare smut relative, Tilletiaria anomala UBC 951.</title>
        <authorList>
            <consortium name="DOE Joint Genome Institute"/>
            <person name="Toome M."/>
            <person name="Kuo A."/>
            <person name="Henrissat B."/>
            <person name="Lipzen A."/>
            <person name="Tritt A."/>
            <person name="Yoshinaga Y."/>
            <person name="Zane M."/>
            <person name="Barry K."/>
            <person name="Grigoriev I.V."/>
            <person name="Spatafora J.W."/>
            <person name="Aimea M.C."/>
        </authorList>
    </citation>
    <scope>NUCLEOTIDE SEQUENCE [LARGE SCALE GENOMIC DNA]</scope>
    <source>
        <strain evidence="1 2">UBC 951</strain>
    </source>
</reference>
<dbReference type="InterPro" id="IPR050261">
    <property type="entry name" value="FrsA_esterase"/>
</dbReference>
<gene>
    <name evidence="1" type="ORF">K437DRAFT_52724</name>
</gene>
<dbReference type="RefSeq" id="XP_013240112.1">
    <property type="nucleotide sequence ID" value="XM_013384658.1"/>
</dbReference>
<dbReference type="InParanoid" id="A0A066VDG0"/>
<keyword evidence="2" id="KW-1185">Reference proteome</keyword>
<dbReference type="HOGENOM" id="CLU_053723_1_0_1"/>
<dbReference type="SUPFAM" id="SSF53474">
    <property type="entry name" value="alpha/beta-Hydrolases"/>
    <property type="match status" value="1"/>
</dbReference>
<dbReference type="STRING" id="1037660.A0A066VDG0"/>
<dbReference type="OrthoDB" id="5409895at2759"/>
<dbReference type="InterPro" id="IPR029058">
    <property type="entry name" value="AB_hydrolase_fold"/>
</dbReference>
<dbReference type="AlphaFoldDB" id="A0A066VDG0"/>
<dbReference type="OMA" id="HHESFEQ"/>
<proteinExistence type="predicted"/>
<comment type="caution">
    <text evidence="1">The sequence shown here is derived from an EMBL/GenBank/DDBJ whole genome shotgun (WGS) entry which is preliminary data.</text>
</comment>
<accession>A0A066VDG0</accession>
<protein>
    <recommendedName>
        <fullName evidence="3">Alpha/beta-hydrolase</fullName>
    </recommendedName>
</protein>
<evidence type="ECO:0008006" key="3">
    <source>
        <dbReference type="Google" id="ProtNLM"/>
    </source>
</evidence>
<name>A0A066VDG0_TILAU</name>
<dbReference type="EMBL" id="JMSN01000162">
    <property type="protein sequence ID" value="KDN36635.1"/>
    <property type="molecule type" value="Genomic_DNA"/>
</dbReference>
<sequence length="484" mass="52341">MVGDQPHHHNMSTLWATKLELAAQVGAYPYQGGKFADLEPVFQFLISSYPNETCGTIADDDWAAPFIDPGNALVQQAKDAKTSGNNATSYEYFLRAQALFRISHFPWIGPGSTSKLKLQTFNSSKDALKSAMDVAHNITFEEVSLAYNNSLKLYPDARDDFVVWAFRPATTDKNGKKTARAGPLPTILLIAGLGLNKPDQMASIAPLLRFGYAVVVMDMPGTGDAPITGRYTYAGAAGEGTPPSDTNLWSAVVEYLQSQPHLYDAKKLFVLGLSTAAYWTFKLMYLMGEHFIAGVGQGGPVHYTFQEDWLNASQTLSYPCNLPVALGHAFGYDDPVEFTREAWHYSLLNQGLIGTLQPGQILSVNGFDDLVFPVDDSILLATAYPPIVANATSPISSAAPAPMLRLFPGADNTGEGWGFPYVEQFFEQAIHGFGSGFSTSLTTRGTNSLTATSGARNAGAHDHTLSPAVILTVVLYSLARIMVL</sequence>
<organism evidence="1 2">
    <name type="scientific">Tilletiaria anomala (strain ATCC 24038 / CBS 436.72 / UBC 951)</name>
    <dbReference type="NCBI Taxonomy" id="1037660"/>
    <lineage>
        <taxon>Eukaryota</taxon>
        <taxon>Fungi</taxon>
        <taxon>Dikarya</taxon>
        <taxon>Basidiomycota</taxon>
        <taxon>Ustilaginomycotina</taxon>
        <taxon>Exobasidiomycetes</taxon>
        <taxon>Georgefischeriales</taxon>
        <taxon>Tilletiariaceae</taxon>
        <taxon>Tilletiaria</taxon>
    </lineage>
</organism>
<dbReference type="Proteomes" id="UP000027361">
    <property type="component" value="Unassembled WGS sequence"/>
</dbReference>
<dbReference type="GeneID" id="25267574"/>
<evidence type="ECO:0000313" key="1">
    <source>
        <dbReference type="EMBL" id="KDN36635.1"/>
    </source>
</evidence>
<dbReference type="PANTHER" id="PTHR22946:SF12">
    <property type="entry name" value="CONIDIAL PIGMENT BIOSYNTHESIS PROTEIN AYG1 (AFU_ORTHOLOGUE AFUA_2G17550)"/>
    <property type="match status" value="1"/>
</dbReference>
<evidence type="ECO:0000313" key="2">
    <source>
        <dbReference type="Proteomes" id="UP000027361"/>
    </source>
</evidence>
<dbReference type="PANTHER" id="PTHR22946">
    <property type="entry name" value="DIENELACTONE HYDROLASE DOMAIN-CONTAINING PROTEIN-RELATED"/>
    <property type="match status" value="1"/>
</dbReference>
<dbReference type="Gene3D" id="3.40.50.1820">
    <property type="entry name" value="alpha/beta hydrolase"/>
    <property type="match status" value="1"/>
</dbReference>